<sequence>MIFSQEARCTISQVCMIISYMILLKNGKIFNQYTDLQKKLIDSSFPEDDEFFKNDEPDLLELNLFILPNRIYGKRINRIKSRRNTNQQKLISLNNFKFIILIRISKMIKRQRRNYIKNYRLRSHQINNQKNYIKRLNQRKLRKKNRIEIIEIKTFDEEELTIKEKEEKEQNKTILKTAEIQKDNDIVVEYYK</sequence>
<organism evidence="2 3">
    <name type="scientific">Paramecium pentaurelia</name>
    <dbReference type="NCBI Taxonomy" id="43138"/>
    <lineage>
        <taxon>Eukaryota</taxon>
        <taxon>Sar</taxon>
        <taxon>Alveolata</taxon>
        <taxon>Ciliophora</taxon>
        <taxon>Intramacronucleata</taxon>
        <taxon>Oligohymenophorea</taxon>
        <taxon>Peniculida</taxon>
        <taxon>Parameciidae</taxon>
        <taxon>Paramecium</taxon>
    </lineage>
</organism>
<dbReference type="EMBL" id="CAJJDO010000139">
    <property type="protein sequence ID" value="CAD8205017.1"/>
    <property type="molecule type" value="Genomic_DNA"/>
</dbReference>
<keyword evidence="3" id="KW-1185">Reference proteome</keyword>
<accession>A0A8S1XVG4</accession>
<protein>
    <submittedName>
        <fullName evidence="2">Uncharacterized protein</fullName>
    </submittedName>
</protein>
<comment type="caution">
    <text evidence="2">The sequence shown here is derived from an EMBL/GenBank/DDBJ whole genome shotgun (WGS) entry which is preliminary data.</text>
</comment>
<name>A0A8S1XVG4_9CILI</name>
<evidence type="ECO:0000256" key="1">
    <source>
        <dbReference type="SAM" id="Coils"/>
    </source>
</evidence>
<evidence type="ECO:0000313" key="3">
    <source>
        <dbReference type="Proteomes" id="UP000689195"/>
    </source>
</evidence>
<keyword evidence="1" id="KW-0175">Coiled coil</keyword>
<feature type="coiled-coil region" evidence="1">
    <location>
        <begin position="126"/>
        <end position="153"/>
    </location>
</feature>
<dbReference type="AlphaFoldDB" id="A0A8S1XVG4"/>
<gene>
    <name evidence="2" type="ORF">PPENT_87.1.T1390095</name>
</gene>
<reference evidence="2" key="1">
    <citation type="submission" date="2021-01" db="EMBL/GenBank/DDBJ databases">
        <authorList>
            <consortium name="Genoscope - CEA"/>
            <person name="William W."/>
        </authorList>
    </citation>
    <scope>NUCLEOTIDE SEQUENCE</scope>
</reference>
<proteinExistence type="predicted"/>
<dbReference type="Proteomes" id="UP000689195">
    <property type="component" value="Unassembled WGS sequence"/>
</dbReference>
<evidence type="ECO:0000313" key="2">
    <source>
        <dbReference type="EMBL" id="CAD8205017.1"/>
    </source>
</evidence>